<sequence>MGKGKFFAKAAIGAVIGGAVALMDRQTREEMKEWAVYLFEMAKNPESLSASSKEIISRAKETAQQISEDVSYIRDKVDNLRGLTPEVKELVDETKSTFLPDEENTAGAAGETSVTH</sequence>
<feature type="region of interest" description="Disordered" evidence="1">
    <location>
        <begin position="95"/>
        <end position="116"/>
    </location>
</feature>
<accession>A0ABR5AQI6</accession>
<dbReference type="EMBL" id="JXLP01000019">
    <property type="protein sequence ID" value="KIL76992.1"/>
    <property type="molecule type" value="Genomic_DNA"/>
</dbReference>
<evidence type="ECO:0000313" key="2">
    <source>
        <dbReference type="EMBL" id="KIL76992.1"/>
    </source>
</evidence>
<reference evidence="2 3" key="1">
    <citation type="submission" date="2015-01" db="EMBL/GenBank/DDBJ databases">
        <title>Genome Assembly of Bacillus badius MTCC 1458.</title>
        <authorList>
            <person name="Verma A."/>
            <person name="Khatri I."/>
            <person name="Mual P."/>
            <person name="Subramanian S."/>
            <person name="Krishnamurthi S."/>
        </authorList>
    </citation>
    <scope>NUCLEOTIDE SEQUENCE [LARGE SCALE GENOMIC DNA]</scope>
    <source>
        <strain evidence="2 3">MTCC 1458</strain>
    </source>
</reference>
<evidence type="ECO:0000313" key="3">
    <source>
        <dbReference type="Proteomes" id="UP000031982"/>
    </source>
</evidence>
<gene>
    <name evidence="2" type="ORF">SD77_1952</name>
</gene>
<dbReference type="Proteomes" id="UP000031982">
    <property type="component" value="Unassembled WGS sequence"/>
</dbReference>
<evidence type="ECO:0000256" key="1">
    <source>
        <dbReference type="SAM" id="MobiDB-lite"/>
    </source>
</evidence>
<name>A0ABR5AQI6_BACBA</name>
<dbReference type="GeneID" id="92777937"/>
<keyword evidence="3" id="KW-1185">Reference proteome</keyword>
<evidence type="ECO:0008006" key="4">
    <source>
        <dbReference type="Google" id="ProtNLM"/>
    </source>
</evidence>
<dbReference type="RefSeq" id="WP_041101681.1">
    <property type="nucleotide sequence ID" value="NZ_BSSZ01000006.1"/>
</dbReference>
<protein>
    <recommendedName>
        <fullName evidence="4">YtxH domain-containing protein</fullName>
    </recommendedName>
</protein>
<organism evidence="2 3">
    <name type="scientific">Bacillus badius</name>
    <dbReference type="NCBI Taxonomy" id="1455"/>
    <lineage>
        <taxon>Bacteria</taxon>
        <taxon>Bacillati</taxon>
        <taxon>Bacillota</taxon>
        <taxon>Bacilli</taxon>
        <taxon>Bacillales</taxon>
        <taxon>Bacillaceae</taxon>
        <taxon>Pseudobacillus</taxon>
    </lineage>
</organism>
<comment type="caution">
    <text evidence="2">The sequence shown here is derived from an EMBL/GenBank/DDBJ whole genome shotgun (WGS) entry which is preliminary data.</text>
</comment>
<proteinExistence type="predicted"/>